<dbReference type="PANTHER" id="PTHR32328:SF0">
    <property type="entry name" value="L-SERYL-TRNA(SEC) SELENIUM TRANSFERASE"/>
    <property type="match status" value="1"/>
</dbReference>
<evidence type="ECO:0000256" key="3">
    <source>
        <dbReference type="PIRSR" id="PIRSR618319-50"/>
    </source>
</evidence>
<reference evidence="4 5" key="1">
    <citation type="submission" date="2019-08" db="EMBL/GenBank/DDBJ databases">
        <title>Archaea genome.</title>
        <authorList>
            <person name="Kajale S."/>
            <person name="Shouche Y."/>
            <person name="Deshpande N."/>
            <person name="Sharma A."/>
        </authorList>
    </citation>
    <scope>NUCLEOTIDE SEQUENCE [LARGE SCALE GENOMIC DNA]</scope>
    <source>
        <strain evidence="4 5">ESP3B_9</strain>
    </source>
</reference>
<evidence type="ECO:0000256" key="1">
    <source>
        <dbReference type="ARBA" id="ARBA00001933"/>
    </source>
</evidence>
<dbReference type="EMBL" id="VTAW01000015">
    <property type="protein sequence ID" value="TYT61667.1"/>
    <property type="molecule type" value="Genomic_DNA"/>
</dbReference>
<dbReference type="AlphaFoldDB" id="A0A5D5ALE9"/>
<feature type="modified residue" description="N6-(pyridoxal phosphate)lysine" evidence="3">
    <location>
        <position position="222"/>
    </location>
</feature>
<dbReference type="InterPro" id="IPR015421">
    <property type="entry name" value="PyrdxlP-dep_Trfase_major"/>
</dbReference>
<accession>A0A5D5ALE9</accession>
<comment type="caution">
    <text evidence="4">The sequence shown here is derived from an EMBL/GenBank/DDBJ whole genome shotgun (WGS) entry which is preliminary data.</text>
</comment>
<evidence type="ECO:0000313" key="4">
    <source>
        <dbReference type="EMBL" id="TYT61667.1"/>
    </source>
</evidence>
<dbReference type="SUPFAM" id="SSF53383">
    <property type="entry name" value="PLP-dependent transferases"/>
    <property type="match status" value="1"/>
</dbReference>
<evidence type="ECO:0000313" key="5">
    <source>
        <dbReference type="Proteomes" id="UP000324104"/>
    </source>
</evidence>
<dbReference type="RefSeq" id="WP_149081816.1">
    <property type="nucleotide sequence ID" value="NZ_VTAW01000015.1"/>
</dbReference>
<organism evidence="4 5">
    <name type="scientific">Natrialba swarupiae</name>
    <dbReference type="NCBI Taxonomy" id="2448032"/>
    <lineage>
        <taxon>Archaea</taxon>
        <taxon>Methanobacteriati</taxon>
        <taxon>Methanobacteriota</taxon>
        <taxon>Stenosarchaea group</taxon>
        <taxon>Halobacteria</taxon>
        <taxon>Halobacteriales</taxon>
        <taxon>Natrialbaceae</taxon>
        <taxon>Natrialba</taxon>
    </lineage>
</organism>
<dbReference type="GO" id="GO:0004125">
    <property type="term" value="F:L-seryl-tRNA(Sec) selenium transferase activity"/>
    <property type="evidence" value="ECO:0007669"/>
    <property type="project" value="TreeGrafter"/>
</dbReference>
<comment type="cofactor">
    <cofactor evidence="1 3">
        <name>pyridoxal 5'-phosphate</name>
        <dbReference type="ChEBI" id="CHEBI:597326"/>
    </cofactor>
</comment>
<dbReference type="Proteomes" id="UP000324104">
    <property type="component" value="Unassembled WGS sequence"/>
</dbReference>
<sequence>MNDAGEDEAIYDELGVPSVINAAGTKTRIGGSRIRSEAVAAMQRASRSFVRLSDLQAEASSRIADATGADAGYVTSGASAGLALACAAALAGRDVERMAQLPDTTGIPDEVVMARTHRIGYDHAFRAVGATIVDVGTNDRHLGTGATNVEPWEIEAAISEETAAIGYVQKPYTQPPLEVVTDVAADYDVPVIVDAAAELPPAENLSRFVDEGADLVVFSGGKAIRGPQTTGVVAGRAELIESIALQHLDMHAAADVWTPPSGLVDVDQLDGVPRQGIGRSMKVGKEELVGLIVALESFLEEDHDERRRVWRERADRIAADLSDVAGLETAVTTGDGVSVAPEVVVRVDSDAARSSATNLVRALRAETPRIFVGSDRLEEGIVTISPLCLEAGEIDYVLERIRAHAACDC</sequence>
<name>A0A5D5ALE9_9EURY</name>
<evidence type="ECO:0000256" key="2">
    <source>
        <dbReference type="ARBA" id="ARBA00022898"/>
    </source>
</evidence>
<dbReference type="PANTHER" id="PTHR32328">
    <property type="entry name" value="L-SERYL-TRNA(SEC) SELENIUM TRANSFERASE"/>
    <property type="match status" value="1"/>
</dbReference>
<dbReference type="InterPro" id="IPR018319">
    <property type="entry name" value="SelA-like"/>
</dbReference>
<dbReference type="Pfam" id="PF03841">
    <property type="entry name" value="SelA"/>
    <property type="match status" value="1"/>
</dbReference>
<dbReference type="Gene3D" id="3.40.640.10">
    <property type="entry name" value="Type I PLP-dependent aspartate aminotransferase-like (Major domain)"/>
    <property type="match status" value="1"/>
</dbReference>
<keyword evidence="5" id="KW-1185">Reference proteome</keyword>
<keyword evidence="4" id="KW-0808">Transferase</keyword>
<keyword evidence="2 3" id="KW-0663">Pyridoxal phosphate</keyword>
<dbReference type="InterPro" id="IPR015424">
    <property type="entry name" value="PyrdxlP-dep_Trfase"/>
</dbReference>
<proteinExistence type="predicted"/>
<protein>
    <submittedName>
        <fullName evidence="4">L-seryl-tRNA selenium transferase</fullName>
    </submittedName>
</protein>
<gene>
    <name evidence="4" type="ORF">FYC77_12420</name>
</gene>